<evidence type="ECO:0000313" key="1">
    <source>
        <dbReference type="Proteomes" id="UP000046395"/>
    </source>
</evidence>
<organism evidence="1 2">
    <name type="scientific">Trichuris muris</name>
    <name type="common">Mouse whipworm</name>
    <dbReference type="NCBI Taxonomy" id="70415"/>
    <lineage>
        <taxon>Eukaryota</taxon>
        <taxon>Metazoa</taxon>
        <taxon>Ecdysozoa</taxon>
        <taxon>Nematoda</taxon>
        <taxon>Enoplea</taxon>
        <taxon>Dorylaimia</taxon>
        <taxon>Trichinellida</taxon>
        <taxon>Trichuridae</taxon>
        <taxon>Trichuris</taxon>
    </lineage>
</organism>
<keyword evidence="1" id="KW-1185">Reference proteome</keyword>
<dbReference type="AlphaFoldDB" id="A0A5S6Q799"/>
<dbReference type="WBParaSite" id="TMUE_1000003181.1">
    <property type="protein sequence ID" value="TMUE_1000003181.1"/>
    <property type="gene ID" value="WBGene00298634"/>
</dbReference>
<sequence length="160" mass="18378">MQTTFCNNQNRSEKIKVPLDRRPGVVYEIKCGCHASYIGETGKGLLDRFHEHTAALARYKTAKRRLNGLPAQRRGRPQTRDPTKIMDEAIKASAVVEHGSTCPLELQPRIVCREVRFHLRRIKEALYIRHNPSLSRDKGVQFTEVWNTIINITRCCILPT</sequence>
<reference evidence="2" key="1">
    <citation type="submission" date="2019-12" db="UniProtKB">
        <authorList>
            <consortium name="WormBaseParasite"/>
        </authorList>
    </citation>
    <scope>IDENTIFICATION</scope>
</reference>
<proteinExistence type="predicted"/>
<protein>
    <submittedName>
        <fullName evidence="2">GIY-YIG domain-containing protein</fullName>
    </submittedName>
</protein>
<evidence type="ECO:0000313" key="2">
    <source>
        <dbReference type="WBParaSite" id="TMUE_1000003181.1"/>
    </source>
</evidence>
<dbReference type="Proteomes" id="UP000046395">
    <property type="component" value="Unassembled WGS sequence"/>
</dbReference>
<accession>A0A5S6Q799</accession>
<name>A0A5S6Q799_TRIMR</name>